<comment type="caution">
    <text evidence="1">The sequence shown here is derived from an EMBL/GenBank/DDBJ whole genome shotgun (WGS) entry which is preliminary data.</text>
</comment>
<sequence>MLTRLAHVKSNEINAFKEISDKENNKIISNFNLVKSFYKLNTNYDTIYNIYQEILNTINNNDAFNLSRLLNEFFSAFKPFLEHWNKYLNNEFETLDNFNIFNEATNIEYDSFFAYRFIYNFRNYLQHCSFPRISITAKISENGETQYSLFLDKNELLTQYNRWQRIVKIDLISQPGRIDLYPLIVTFMDCLHRINSTALNACLNFKELLLVSKEIMVYKKLIKSSEYDLALLEYKEFYASGTPKSFSIHVFPFEIAEHLIKNISVVL</sequence>
<dbReference type="EMBL" id="VWSF01000001">
    <property type="protein sequence ID" value="KAA5549260.1"/>
    <property type="molecule type" value="Genomic_DNA"/>
</dbReference>
<reference evidence="1 2" key="1">
    <citation type="submission" date="2019-09" db="EMBL/GenBank/DDBJ databases">
        <title>Genome sequence and assembly of Adhaeribacter sp.</title>
        <authorList>
            <person name="Chhetri G."/>
        </authorList>
    </citation>
    <scope>NUCLEOTIDE SEQUENCE [LARGE SCALE GENOMIC DNA]</scope>
    <source>
        <strain evidence="1 2">DK36</strain>
    </source>
</reference>
<dbReference type="RefSeq" id="WP_150086255.1">
    <property type="nucleotide sequence ID" value="NZ_VWSF01000001.1"/>
</dbReference>
<dbReference type="AlphaFoldDB" id="A0A5M6DSZ6"/>
<keyword evidence="2" id="KW-1185">Reference proteome</keyword>
<evidence type="ECO:0000313" key="2">
    <source>
        <dbReference type="Proteomes" id="UP000323426"/>
    </source>
</evidence>
<accession>A0A5M6DSZ6</accession>
<gene>
    <name evidence="1" type="ORF">F0145_01305</name>
</gene>
<dbReference type="Proteomes" id="UP000323426">
    <property type="component" value="Unassembled WGS sequence"/>
</dbReference>
<evidence type="ECO:0000313" key="1">
    <source>
        <dbReference type="EMBL" id="KAA5549260.1"/>
    </source>
</evidence>
<proteinExistence type="predicted"/>
<organism evidence="1 2">
    <name type="scientific">Adhaeribacter rhizoryzae</name>
    <dbReference type="NCBI Taxonomy" id="2607907"/>
    <lineage>
        <taxon>Bacteria</taxon>
        <taxon>Pseudomonadati</taxon>
        <taxon>Bacteroidota</taxon>
        <taxon>Cytophagia</taxon>
        <taxon>Cytophagales</taxon>
        <taxon>Hymenobacteraceae</taxon>
        <taxon>Adhaeribacter</taxon>
    </lineage>
</organism>
<name>A0A5M6DSZ6_9BACT</name>
<protein>
    <submittedName>
        <fullName evidence="1">Uncharacterized protein</fullName>
    </submittedName>
</protein>